<keyword evidence="8" id="KW-1185">Reference proteome</keyword>
<comment type="caution">
    <text evidence="7">The sequence shown here is derived from an EMBL/GenBank/DDBJ whole genome shotgun (WGS) entry which is preliminary data.</text>
</comment>
<keyword evidence="3 6" id="KW-1133">Transmembrane helix</keyword>
<evidence type="ECO:0000256" key="3">
    <source>
        <dbReference type="ARBA" id="ARBA00022989"/>
    </source>
</evidence>
<proteinExistence type="predicted"/>
<name>A0AA89B029_9ASTE</name>
<dbReference type="InterPro" id="IPR013946">
    <property type="entry name" value="NCA2-like"/>
</dbReference>
<evidence type="ECO:0000256" key="6">
    <source>
        <dbReference type="SAM" id="Phobius"/>
    </source>
</evidence>
<feature type="transmembrane region" description="Helical" evidence="6">
    <location>
        <begin position="189"/>
        <end position="212"/>
    </location>
</feature>
<comment type="subcellular location">
    <subcellularLocation>
        <location evidence="1">Mitochondrion membrane</location>
        <topology evidence="1">Multi-pass membrane protein</topology>
    </subcellularLocation>
</comment>
<evidence type="ECO:0000256" key="1">
    <source>
        <dbReference type="ARBA" id="ARBA00004225"/>
    </source>
</evidence>
<keyword evidence="2 6" id="KW-0812">Transmembrane</keyword>
<sequence>MANEKDVFGDVFTMNQTMVNFYGHSSYNQITGEEQGFTDQWITLSWELWEKLAGFEQCVNTSFITLISGKLEQRPHLARNCEQKKPLNTFVKSKTEEIENPLNKEDGQLGAREDADIQFGNWKDKKNNFHRGNIDDHDAMLGLDFTIATHAISMFQANAALNSIQKLKLDTETAMLELNQILKANEINFAILAALPAFFVSLIIMSSVRAWFKRAKEIGIEDAGSPSQLMLNDDRKLVKNALFVDFWAERKRGELVYIVKGNTAAAFRLKDNRAEGRGRIARIQRRLLIVEVEKRITQFQTCIDQGLNVKNTLLFSDPEKDKRKGINEIKNPGEFHVLHEKDARCMFGLLLYSLDRLYRAVERHAKATGEWQW</sequence>
<gene>
    <name evidence="7" type="ORF">RJ639_044309</name>
</gene>
<dbReference type="GO" id="GO:0005741">
    <property type="term" value="C:mitochondrial outer membrane"/>
    <property type="evidence" value="ECO:0007669"/>
    <property type="project" value="TreeGrafter"/>
</dbReference>
<organism evidence="7 8">
    <name type="scientific">Escallonia herrerae</name>
    <dbReference type="NCBI Taxonomy" id="1293975"/>
    <lineage>
        <taxon>Eukaryota</taxon>
        <taxon>Viridiplantae</taxon>
        <taxon>Streptophyta</taxon>
        <taxon>Embryophyta</taxon>
        <taxon>Tracheophyta</taxon>
        <taxon>Spermatophyta</taxon>
        <taxon>Magnoliopsida</taxon>
        <taxon>eudicotyledons</taxon>
        <taxon>Gunneridae</taxon>
        <taxon>Pentapetalae</taxon>
        <taxon>asterids</taxon>
        <taxon>campanulids</taxon>
        <taxon>Escalloniales</taxon>
        <taxon>Escalloniaceae</taxon>
        <taxon>Escallonia</taxon>
    </lineage>
</organism>
<evidence type="ECO:0000256" key="4">
    <source>
        <dbReference type="ARBA" id="ARBA00023128"/>
    </source>
</evidence>
<evidence type="ECO:0000256" key="2">
    <source>
        <dbReference type="ARBA" id="ARBA00022692"/>
    </source>
</evidence>
<dbReference type="Proteomes" id="UP001188597">
    <property type="component" value="Unassembled WGS sequence"/>
</dbReference>
<evidence type="ECO:0000256" key="5">
    <source>
        <dbReference type="ARBA" id="ARBA00023136"/>
    </source>
</evidence>
<dbReference type="AlphaFoldDB" id="A0AA89B029"/>
<dbReference type="PANTHER" id="PTHR28234:SF1">
    <property type="entry name" value="NUCLEAR CONTROL OF ATPASE PROTEIN 2"/>
    <property type="match status" value="1"/>
</dbReference>
<dbReference type="Pfam" id="PF08637">
    <property type="entry name" value="NCA2"/>
    <property type="match status" value="1"/>
</dbReference>
<dbReference type="EMBL" id="JAVXUP010000641">
    <property type="protein sequence ID" value="KAK3023699.1"/>
    <property type="molecule type" value="Genomic_DNA"/>
</dbReference>
<accession>A0AA89B029</accession>
<evidence type="ECO:0000313" key="7">
    <source>
        <dbReference type="EMBL" id="KAK3023699.1"/>
    </source>
</evidence>
<dbReference type="PANTHER" id="PTHR28234">
    <property type="entry name" value="NUCLEAR CONTROL OF ATPASE PROTEIN 2"/>
    <property type="match status" value="1"/>
</dbReference>
<evidence type="ECO:0000313" key="8">
    <source>
        <dbReference type="Proteomes" id="UP001188597"/>
    </source>
</evidence>
<reference evidence="7" key="1">
    <citation type="submission" date="2022-12" db="EMBL/GenBank/DDBJ databases">
        <title>Draft genome assemblies for two species of Escallonia (Escalloniales).</title>
        <authorList>
            <person name="Chanderbali A."/>
            <person name="Dervinis C."/>
            <person name="Anghel I."/>
            <person name="Soltis D."/>
            <person name="Soltis P."/>
            <person name="Zapata F."/>
        </authorList>
    </citation>
    <scope>NUCLEOTIDE SEQUENCE</scope>
    <source>
        <strain evidence="7">UCBG64.0493</strain>
        <tissue evidence="7">Leaf</tissue>
    </source>
</reference>
<keyword evidence="4" id="KW-0496">Mitochondrion</keyword>
<protein>
    <submittedName>
        <fullName evidence="7">Uncharacterized protein</fullName>
    </submittedName>
</protein>
<keyword evidence="5 6" id="KW-0472">Membrane</keyword>